<evidence type="ECO:0000313" key="2">
    <source>
        <dbReference type="EMBL" id="KAG5855823.1"/>
    </source>
</evidence>
<organism evidence="2 3">
    <name type="scientific">Anguilla anguilla</name>
    <name type="common">European freshwater eel</name>
    <name type="synonym">Muraena anguilla</name>
    <dbReference type="NCBI Taxonomy" id="7936"/>
    <lineage>
        <taxon>Eukaryota</taxon>
        <taxon>Metazoa</taxon>
        <taxon>Chordata</taxon>
        <taxon>Craniata</taxon>
        <taxon>Vertebrata</taxon>
        <taxon>Euteleostomi</taxon>
        <taxon>Actinopterygii</taxon>
        <taxon>Neopterygii</taxon>
        <taxon>Teleostei</taxon>
        <taxon>Anguilliformes</taxon>
        <taxon>Anguillidae</taxon>
        <taxon>Anguilla</taxon>
    </lineage>
</organism>
<reference evidence="2" key="1">
    <citation type="submission" date="2021-01" db="EMBL/GenBank/DDBJ databases">
        <title>A chromosome-scale assembly of European eel, Anguilla anguilla.</title>
        <authorList>
            <person name="Henkel C."/>
            <person name="Jong-Raadsen S.A."/>
            <person name="Dufour S."/>
            <person name="Weltzien F.-A."/>
            <person name="Palstra A.P."/>
            <person name="Pelster B."/>
            <person name="Spaink H.P."/>
            <person name="Van Den Thillart G.E."/>
            <person name="Jansen H."/>
            <person name="Zahm M."/>
            <person name="Klopp C."/>
            <person name="Cedric C."/>
            <person name="Louis A."/>
            <person name="Berthelot C."/>
            <person name="Parey E."/>
            <person name="Roest Crollius H."/>
            <person name="Montfort J."/>
            <person name="Robinson-Rechavi M."/>
            <person name="Bucao C."/>
            <person name="Bouchez O."/>
            <person name="Gislard M."/>
            <person name="Lluch J."/>
            <person name="Milhes M."/>
            <person name="Lampietro C."/>
            <person name="Lopez Roques C."/>
            <person name="Donnadieu C."/>
            <person name="Braasch I."/>
            <person name="Desvignes T."/>
            <person name="Postlethwait J."/>
            <person name="Bobe J."/>
            <person name="Guiguen Y."/>
            <person name="Dirks R."/>
        </authorList>
    </citation>
    <scope>NUCLEOTIDE SEQUENCE</scope>
    <source>
        <strain evidence="2">Tag_6206</strain>
        <tissue evidence="2">Liver</tissue>
    </source>
</reference>
<keyword evidence="1" id="KW-0732">Signal</keyword>
<name>A0A9D3S5S7_ANGAN</name>
<sequence>YGLFIYLLLPLLNQKQACSKLANHPIYNQAVSVCQLEPDNISQHSTTPTKQKSRAICTIVSFLHNNALYIRPYSDAIHIVTVLKGERQCSTLELNLYLWHRSPAPMREKTH</sequence>
<dbReference type="AlphaFoldDB" id="A0A9D3S5S7"/>
<protein>
    <submittedName>
        <fullName evidence="2">Uncharacterized protein</fullName>
    </submittedName>
</protein>
<dbReference type="Proteomes" id="UP001044222">
    <property type="component" value="Unassembled WGS sequence"/>
</dbReference>
<evidence type="ECO:0000313" key="3">
    <source>
        <dbReference type="Proteomes" id="UP001044222"/>
    </source>
</evidence>
<accession>A0A9D3S5S7</accession>
<keyword evidence="3" id="KW-1185">Reference proteome</keyword>
<gene>
    <name evidence="2" type="ORF">ANANG_G00000690</name>
</gene>
<feature type="signal peptide" evidence="1">
    <location>
        <begin position="1"/>
        <end position="19"/>
    </location>
</feature>
<feature type="non-terminal residue" evidence="2">
    <location>
        <position position="1"/>
    </location>
</feature>
<feature type="chain" id="PRO_5038366313" evidence="1">
    <location>
        <begin position="20"/>
        <end position="111"/>
    </location>
</feature>
<proteinExistence type="predicted"/>
<evidence type="ECO:0000256" key="1">
    <source>
        <dbReference type="SAM" id="SignalP"/>
    </source>
</evidence>
<dbReference type="EMBL" id="JAFIRN010000001">
    <property type="protein sequence ID" value="KAG5855823.1"/>
    <property type="molecule type" value="Genomic_DNA"/>
</dbReference>
<comment type="caution">
    <text evidence="2">The sequence shown here is derived from an EMBL/GenBank/DDBJ whole genome shotgun (WGS) entry which is preliminary data.</text>
</comment>